<keyword evidence="4" id="KW-1185">Reference proteome</keyword>
<dbReference type="Proteomes" id="UP000198615">
    <property type="component" value="Unassembled WGS sequence"/>
</dbReference>
<feature type="chain" id="PRO_5034239627" description="SHOCT domain-containing protein" evidence="2">
    <location>
        <begin position="17"/>
        <end position="342"/>
    </location>
</feature>
<keyword evidence="2" id="KW-0732">Signal</keyword>
<organism evidence="3 4">
    <name type="scientific">Thalassobaculum litoreum DSM 18839</name>
    <dbReference type="NCBI Taxonomy" id="1123362"/>
    <lineage>
        <taxon>Bacteria</taxon>
        <taxon>Pseudomonadati</taxon>
        <taxon>Pseudomonadota</taxon>
        <taxon>Alphaproteobacteria</taxon>
        <taxon>Rhodospirillales</taxon>
        <taxon>Thalassobaculaceae</taxon>
        <taxon>Thalassobaculum</taxon>
    </lineage>
</organism>
<protein>
    <recommendedName>
        <fullName evidence="5">SHOCT domain-containing protein</fullName>
    </recommendedName>
</protein>
<evidence type="ECO:0000256" key="2">
    <source>
        <dbReference type="SAM" id="SignalP"/>
    </source>
</evidence>
<dbReference type="RefSeq" id="WP_139189184.1">
    <property type="nucleotide sequence ID" value="NZ_FNBW01000005.1"/>
</dbReference>
<accession>A0A8G2BGR8</accession>
<sequence length="342" mass="36916">MHTTIFAGLVAAVALAGCANKSAPIVENGPLTLGRNQGAVLFVLQRDPLLLQTPLTMTIRRYDPATNAFLEASPGGDDDGDDPNVIEIKYATQAQLGRNDRYWTYVVPPGHYAIESVEITKTYNSVQFIGGNPIIGLAATLVVAAASAAAAEITHEQIAFSNEGYLTPDAPRFTVTGGQATYIGDFSFQGEEQVTQVTTSRSFNDPELNETRTVSDMRVILDYQFHPEGIAWYAGRRGLGAGQVVGQRLAAFDDARFLVKDFSSADQNRRKLARAPSMNPQPSGQVPPPFPMAAEPGTAEPVAAEPGLDRNRLSALPKSELQRRFLSGEISMDEYNKARAGQ</sequence>
<evidence type="ECO:0008006" key="5">
    <source>
        <dbReference type="Google" id="ProtNLM"/>
    </source>
</evidence>
<dbReference type="EMBL" id="FNBW01000005">
    <property type="protein sequence ID" value="SDF61894.1"/>
    <property type="molecule type" value="Genomic_DNA"/>
</dbReference>
<dbReference type="AlphaFoldDB" id="A0A8G2BGR8"/>
<name>A0A8G2BGR8_9PROT</name>
<evidence type="ECO:0000256" key="1">
    <source>
        <dbReference type="SAM" id="MobiDB-lite"/>
    </source>
</evidence>
<evidence type="ECO:0000313" key="4">
    <source>
        <dbReference type="Proteomes" id="UP000198615"/>
    </source>
</evidence>
<feature type="signal peptide" evidence="2">
    <location>
        <begin position="1"/>
        <end position="16"/>
    </location>
</feature>
<feature type="region of interest" description="Disordered" evidence="1">
    <location>
        <begin position="268"/>
        <end position="316"/>
    </location>
</feature>
<reference evidence="3 4" key="1">
    <citation type="submission" date="2016-10" db="EMBL/GenBank/DDBJ databases">
        <authorList>
            <person name="Varghese N."/>
            <person name="Submissions S."/>
        </authorList>
    </citation>
    <scope>NUCLEOTIDE SEQUENCE [LARGE SCALE GENOMIC DNA]</scope>
    <source>
        <strain evidence="3 4">DSM 18839</strain>
    </source>
</reference>
<gene>
    <name evidence="3" type="ORF">SAMN05660686_01793</name>
</gene>
<proteinExistence type="predicted"/>
<comment type="caution">
    <text evidence="3">The sequence shown here is derived from an EMBL/GenBank/DDBJ whole genome shotgun (WGS) entry which is preliminary data.</text>
</comment>
<evidence type="ECO:0000313" key="3">
    <source>
        <dbReference type="EMBL" id="SDF61894.1"/>
    </source>
</evidence>